<accession>A0ACC0Y4A9</accession>
<protein>
    <submittedName>
        <fullName evidence="1">Uncharacterized protein</fullName>
    </submittedName>
</protein>
<proteinExistence type="predicted"/>
<keyword evidence="2" id="KW-1185">Reference proteome</keyword>
<organism evidence="1 2">
    <name type="scientific">Pistacia integerrima</name>
    <dbReference type="NCBI Taxonomy" id="434235"/>
    <lineage>
        <taxon>Eukaryota</taxon>
        <taxon>Viridiplantae</taxon>
        <taxon>Streptophyta</taxon>
        <taxon>Embryophyta</taxon>
        <taxon>Tracheophyta</taxon>
        <taxon>Spermatophyta</taxon>
        <taxon>Magnoliopsida</taxon>
        <taxon>eudicotyledons</taxon>
        <taxon>Gunneridae</taxon>
        <taxon>Pentapetalae</taxon>
        <taxon>rosids</taxon>
        <taxon>malvids</taxon>
        <taxon>Sapindales</taxon>
        <taxon>Anacardiaceae</taxon>
        <taxon>Pistacia</taxon>
    </lineage>
</organism>
<evidence type="ECO:0000313" key="2">
    <source>
        <dbReference type="Proteomes" id="UP001163603"/>
    </source>
</evidence>
<dbReference type="Proteomes" id="UP001163603">
    <property type="component" value="Chromosome 9"/>
</dbReference>
<dbReference type="EMBL" id="CM047744">
    <property type="protein sequence ID" value="KAJ0028353.1"/>
    <property type="molecule type" value="Genomic_DNA"/>
</dbReference>
<comment type="caution">
    <text evidence="1">The sequence shown here is derived from an EMBL/GenBank/DDBJ whole genome shotgun (WGS) entry which is preliminary data.</text>
</comment>
<gene>
    <name evidence="1" type="ORF">Pint_35607</name>
</gene>
<reference evidence="2" key="1">
    <citation type="journal article" date="2023" name="G3 (Bethesda)">
        <title>Genome assembly and association tests identify interacting loci associated with vigor, precocity, and sex in interspecific pistachio rootstocks.</title>
        <authorList>
            <person name="Palmer W."/>
            <person name="Jacygrad E."/>
            <person name="Sagayaradj S."/>
            <person name="Cavanaugh K."/>
            <person name="Han R."/>
            <person name="Bertier L."/>
            <person name="Beede B."/>
            <person name="Kafkas S."/>
            <person name="Golino D."/>
            <person name="Preece J."/>
            <person name="Michelmore R."/>
        </authorList>
    </citation>
    <scope>NUCLEOTIDE SEQUENCE [LARGE SCALE GENOMIC DNA]</scope>
</reference>
<sequence length="265" mass="30675">MSKSQAKMLIKTLAPLHIHSSLLNINMKIEESTDVAILKEGMLSRGLQMGLQQKRGKSYSIYQELMETSSLPADWEINVIFNFLIYYQLQDKYDNLQDGMVRRYHSMKTKWGITKCIDLKSVHDPLKGYLINDTCVFGVEENFALYPNGCREAKGNSISIFLSLPKSSIPDDTTKLFVKYILRIIDQFEGRHNEFEREIKNSYRTTSSIRVNICLLQPWIGVLGSSDRCINSRIQNRVFWWMTFASLKQKLLCLNCLEQSDEICC</sequence>
<evidence type="ECO:0000313" key="1">
    <source>
        <dbReference type="EMBL" id="KAJ0028353.1"/>
    </source>
</evidence>
<name>A0ACC0Y4A9_9ROSI</name>